<proteinExistence type="predicted"/>
<evidence type="ECO:0000256" key="1">
    <source>
        <dbReference type="SAM" id="Phobius"/>
    </source>
</evidence>
<dbReference type="EnsemblPlants" id="Solyc03g118945.1.1">
    <property type="protein sequence ID" value="Solyc03g118945.1.1"/>
    <property type="gene ID" value="Solyc03g118945.1"/>
</dbReference>
<accession>A0A3Q7FUQ3</accession>
<evidence type="ECO:0000313" key="3">
    <source>
        <dbReference type="Proteomes" id="UP000004994"/>
    </source>
</evidence>
<feature type="transmembrane region" description="Helical" evidence="1">
    <location>
        <begin position="58"/>
        <end position="76"/>
    </location>
</feature>
<keyword evidence="1" id="KW-0812">Transmembrane</keyword>
<name>A0A3Q7FUQ3_SOLLC</name>
<reference evidence="2" key="1">
    <citation type="journal article" date="2012" name="Nature">
        <title>The tomato genome sequence provides insights into fleshy fruit evolution.</title>
        <authorList>
            <consortium name="Tomato Genome Consortium"/>
        </authorList>
    </citation>
    <scope>NUCLEOTIDE SEQUENCE [LARGE SCALE GENOMIC DNA]</scope>
    <source>
        <strain evidence="2">cv. Heinz 1706</strain>
    </source>
</reference>
<keyword evidence="3" id="KW-1185">Reference proteome</keyword>
<feature type="transmembrane region" description="Helical" evidence="1">
    <location>
        <begin position="28"/>
        <end position="51"/>
    </location>
</feature>
<evidence type="ECO:0000313" key="2">
    <source>
        <dbReference type="EnsemblPlants" id="Solyc03g118945.1.1"/>
    </source>
</evidence>
<dbReference type="Proteomes" id="UP000004994">
    <property type="component" value="Chromosome 3"/>
</dbReference>
<dbReference type="InParanoid" id="A0A3Q7FUQ3"/>
<dbReference type="Gramene" id="Solyc03g118945.1.1">
    <property type="protein sequence ID" value="Solyc03g118945.1.1"/>
    <property type="gene ID" value="Solyc03g118945.1"/>
</dbReference>
<sequence length="94" mass="10268">MMPLLARSNFIDGLQCVLSGALFGWQKIGAIVNLGSYYFVGIPRAVLMAFVLHIGGKLGIICALLVQVLCLLFITLRANWEEEVSNSHNTMNAT</sequence>
<dbReference type="PANTHER" id="PTHR11206">
    <property type="entry name" value="MULTIDRUG RESISTANCE PROTEIN"/>
    <property type="match status" value="1"/>
</dbReference>
<keyword evidence="1" id="KW-0472">Membrane</keyword>
<evidence type="ECO:0008006" key="4">
    <source>
        <dbReference type="Google" id="ProtNLM"/>
    </source>
</evidence>
<reference evidence="2" key="2">
    <citation type="submission" date="2019-01" db="UniProtKB">
        <authorList>
            <consortium name="EnsemblPlants"/>
        </authorList>
    </citation>
    <scope>IDENTIFICATION</scope>
    <source>
        <strain evidence="2">cv. Heinz 1706</strain>
    </source>
</reference>
<dbReference type="AlphaFoldDB" id="A0A3Q7FUQ3"/>
<protein>
    <recommendedName>
        <fullName evidence="4">Protein DETOXIFICATION</fullName>
    </recommendedName>
</protein>
<keyword evidence="1" id="KW-1133">Transmembrane helix</keyword>
<organism evidence="2">
    <name type="scientific">Solanum lycopersicum</name>
    <name type="common">Tomato</name>
    <name type="synonym">Lycopersicon esculentum</name>
    <dbReference type="NCBI Taxonomy" id="4081"/>
    <lineage>
        <taxon>Eukaryota</taxon>
        <taxon>Viridiplantae</taxon>
        <taxon>Streptophyta</taxon>
        <taxon>Embryophyta</taxon>
        <taxon>Tracheophyta</taxon>
        <taxon>Spermatophyta</taxon>
        <taxon>Magnoliopsida</taxon>
        <taxon>eudicotyledons</taxon>
        <taxon>Gunneridae</taxon>
        <taxon>Pentapetalae</taxon>
        <taxon>asterids</taxon>
        <taxon>lamiids</taxon>
        <taxon>Solanales</taxon>
        <taxon>Solanaceae</taxon>
        <taxon>Solanoideae</taxon>
        <taxon>Solaneae</taxon>
        <taxon>Solanum</taxon>
        <taxon>Solanum subgen. Lycopersicon</taxon>
    </lineage>
</organism>